<dbReference type="SUPFAM" id="SSF48403">
    <property type="entry name" value="Ankyrin repeat"/>
    <property type="match status" value="1"/>
</dbReference>
<keyword evidence="3" id="KW-1185">Reference proteome</keyword>
<protein>
    <submittedName>
        <fullName evidence="1">Uncharacterized protein</fullName>
    </submittedName>
</protein>
<evidence type="ECO:0000313" key="1">
    <source>
        <dbReference type="EMBL" id="KAF7119132.1"/>
    </source>
</evidence>
<organism evidence="1 3">
    <name type="scientific">Aspergillus hiratsukae</name>
    <dbReference type="NCBI Taxonomy" id="1194566"/>
    <lineage>
        <taxon>Eukaryota</taxon>
        <taxon>Fungi</taxon>
        <taxon>Dikarya</taxon>
        <taxon>Ascomycota</taxon>
        <taxon>Pezizomycotina</taxon>
        <taxon>Eurotiomycetes</taxon>
        <taxon>Eurotiomycetidae</taxon>
        <taxon>Eurotiales</taxon>
        <taxon>Aspergillaceae</taxon>
        <taxon>Aspergillus</taxon>
        <taxon>Aspergillus subgen. Fumigati</taxon>
    </lineage>
</organism>
<dbReference type="Proteomes" id="UP000662466">
    <property type="component" value="Unassembled WGS sequence"/>
</dbReference>
<dbReference type="AlphaFoldDB" id="A0A8H6P7Q9"/>
<reference evidence="1" key="1">
    <citation type="submission" date="2020-06" db="EMBL/GenBank/DDBJ databases">
        <title>Draft genome sequences of strains closely related to Aspergillus parafelis and Aspergillus hiratsukae.</title>
        <authorList>
            <person name="Dos Santos R.A.C."/>
            <person name="Rivero-Menendez O."/>
            <person name="Steenwyk J.L."/>
            <person name="Mead M.E."/>
            <person name="Goldman G.H."/>
            <person name="Alastruey-Izquierdo A."/>
            <person name="Rokas A."/>
        </authorList>
    </citation>
    <scope>NUCLEOTIDE SEQUENCE</scope>
    <source>
        <strain evidence="1">CNM-CM5793</strain>
        <strain evidence="2">CNM-CM6106</strain>
    </source>
</reference>
<dbReference type="InterPro" id="IPR036770">
    <property type="entry name" value="Ankyrin_rpt-contain_sf"/>
</dbReference>
<dbReference type="InterPro" id="IPR002110">
    <property type="entry name" value="Ankyrin_rpt"/>
</dbReference>
<dbReference type="PANTHER" id="PTHR24133">
    <property type="entry name" value="ANKYRIN DOMAIN-CONTAINING"/>
    <property type="match status" value="1"/>
</dbReference>
<dbReference type="InterPro" id="IPR052391">
    <property type="entry name" value="E3_Ligase-Neurotoxin"/>
</dbReference>
<dbReference type="Gene3D" id="1.25.40.20">
    <property type="entry name" value="Ankyrin repeat-containing domain"/>
    <property type="match status" value="1"/>
</dbReference>
<name>A0A8H6P7Q9_9EURO</name>
<proteinExistence type="predicted"/>
<dbReference type="PANTHER" id="PTHR24133:SF40">
    <property type="entry name" value="ANKYRIN REPEAT DOMAIN 44"/>
    <property type="match status" value="1"/>
</dbReference>
<evidence type="ECO:0000313" key="2">
    <source>
        <dbReference type="EMBL" id="KAF7160757.1"/>
    </source>
</evidence>
<dbReference type="SMART" id="SM00248">
    <property type="entry name" value="ANK"/>
    <property type="match status" value="3"/>
</dbReference>
<gene>
    <name evidence="1" type="ORF">CNMCM5793_008872</name>
    <name evidence="2" type="ORF">CNMCM6106_008163</name>
</gene>
<dbReference type="EMBL" id="JACBAF010002257">
    <property type="protein sequence ID" value="KAF7160757.1"/>
    <property type="molecule type" value="Genomic_DNA"/>
</dbReference>
<sequence length="448" mass="51629">MSLFDLPLEIFQKIFDFVVIRLRHEAVQLRLVNRVFDHEILLAYARNRILKADRMWEWDRWQEWDQQSIFMVPYFLHQRRDDDGSSGTDIISLMNHWVDRLARHSPKGSERDELRYQYMRRLLSHGTHHIALAVEGGPIDFDASYEFLFAATYSGDLELVDQLSKDTRRIREDVRSELFYDRLIEAAVRSLEPKIVEMLLRRGARMHQGGSDDDYFWDSPVILVAAEHWSPEILQLLLQPEFGLRTSGQAYQHAIVNAMRANRVAMTILLDHYTAPLSESPYLLTEGLREACRLGLIDIVRLLLDNGADQIFAELLWERLQTTTFDHGNRSIEAPPGGEAMRAVAWGGHYDAMEALVDSGLRLDTRVWTGVMLILSFQPNAAKLARTILDDGHLRLSLLQVPDDDDLADLVALACRHGNFEFLKALFDHGAPLNDDAIYTRRDIRLPL</sequence>
<dbReference type="Proteomes" id="UP000630445">
    <property type="component" value="Unassembled WGS sequence"/>
</dbReference>
<dbReference type="EMBL" id="JACBAD010002050">
    <property type="protein sequence ID" value="KAF7119132.1"/>
    <property type="molecule type" value="Genomic_DNA"/>
</dbReference>
<comment type="caution">
    <text evidence="1">The sequence shown here is derived from an EMBL/GenBank/DDBJ whole genome shotgun (WGS) entry which is preliminary data.</text>
</comment>
<accession>A0A8H6P7Q9</accession>
<dbReference type="OrthoDB" id="4772757at2759"/>
<evidence type="ECO:0000313" key="3">
    <source>
        <dbReference type="Proteomes" id="UP000630445"/>
    </source>
</evidence>